<dbReference type="GO" id="GO:0019316">
    <property type="term" value="P:D-allose catabolic process"/>
    <property type="evidence" value="ECO:0007669"/>
    <property type="project" value="TreeGrafter"/>
</dbReference>
<protein>
    <submittedName>
        <fullName evidence="2">Ribose 5-phosphate isomerase B</fullName>
        <ecNumber evidence="2">5.3.1.-</ecNumber>
    </submittedName>
</protein>
<accession>K1SJ48</accession>
<dbReference type="PANTHER" id="PTHR30345:SF0">
    <property type="entry name" value="DNA DAMAGE-REPAIR_TOLERATION PROTEIN DRT102"/>
    <property type="match status" value="1"/>
</dbReference>
<dbReference type="NCBIfam" id="TIGR00689">
    <property type="entry name" value="rpiB_lacA_lacB"/>
    <property type="match status" value="1"/>
</dbReference>
<dbReference type="InterPro" id="IPR004785">
    <property type="entry name" value="RpiB"/>
</dbReference>
<dbReference type="InterPro" id="IPR003500">
    <property type="entry name" value="RpiB_LacA_LacB"/>
</dbReference>
<dbReference type="Pfam" id="PF02502">
    <property type="entry name" value="LacAB_rpiB"/>
    <property type="match status" value="1"/>
</dbReference>
<proteinExistence type="predicted"/>
<name>K1SJ48_9ZZZZ</name>
<dbReference type="GO" id="GO:0009052">
    <property type="term" value="P:pentose-phosphate shunt, non-oxidative branch"/>
    <property type="evidence" value="ECO:0007669"/>
    <property type="project" value="TreeGrafter"/>
</dbReference>
<dbReference type="SUPFAM" id="SSF89623">
    <property type="entry name" value="Ribose/Galactose isomerase RpiB/AlsB"/>
    <property type="match status" value="1"/>
</dbReference>
<comment type="caution">
    <text evidence="2">The sequence shown here is derived from an EMBL/GenBank/DDBJ whole genome shotgun (WGS) entry which is preliminary data.</text>
</comment>
<organism evidence="2">
    <name type="scientific">human gut metagenome</name>
    <dbReference type="NCBI Taxonomy" id="408170"/>
    <lineage>
        <taxon>unclassified sequences</taxon>
        <taxon>metagenomes</taxon>
        <taxon>organismal metagenomes</taxon>
    </lineage>
</organism>
<dbReference type="GO" id="GO:0004751">
    <property type="term" value="F:ribose-5-phosphate isomerase activity"/>
    <property type="evidence" value="ECO:0007669"/>
    <property type="project" value="TreeGrafter"/>
</dbReference>
<gene>
    <name evidence="2" type="ORF">LEA_15347</name>
</gene>
<evidence type="ECO:0000256" key="1">
    <source>
        <dbReference type="ARBA" id="ARBA00023235"/>
    </source>
</evidence>
<dbReference type="Gene3D" id="3.40.1400.10">
    <property type="entry name" value="Sugar-phosphate isomerase, RpiB/LacA/LacB"/>
    <property type="match status" value="1"/>
</dbReference>
<sequence length="152" mass="16281">MAVQFEKPIALGADHGGYELKEAIKQHLEERGIAYCDFGTNSTASCDYPDYAAATCGAVTNGSSDFAILCCGTGVGMSMCANKIKGIRACCCSEPFSAEYTRRHNNANTLCLGGRVVGPGLACQIVDAFLDHEFEGGRHQKRIDKMMALETL</sequence>
<keyword evidence="1 2" id="KW-0413">Isomerase</keyword>
<dbReference type="EMBL" id="AJWY01010478">
    <property type="protein sequence ID" value="EKC55434.1"/>
    <property type="molecule type" value="Genomic_DNA"/>
</dbReference>
<dbReference type="NCBIfam" id="NF004051">
    <property type="entry name" value="PRK05571.1"/>
    <property type="match status" value="1"/>
</dbReference>
<evidence type="ECO:0000313" key="2">
    <source>
        <dbReference type="EMBL" id="EKC55434.1"/>
    </source>
</evidence>
<reference evidence="2" key="1">
    <citation type="journal article" date="2013" name="Environ. Microbiol.">
        <title>Microbiota from the distal guts of lean and obese adolescents exhibit partial functional redundancy besides clear differences in community structure.</title>
        <authorList>
            <person name="Ferrer M."/>
            <person name="Ruiz A."/>
            <person name="Lanza F."/>
            <person name="Haange S.B."/>
            <person name="Oberbach A."/>
            <person name="Till H."/>
            <person name="Bargiela R."/>
            <person name="Campoy C."/>
            <person name="Segura M.T."/>
            <person name="Richter M."/>
            <person name="von Bergen M."/>
            <person name="Seifert J."/>
            <person name="Suarez A."/>
        </authorList>
    </citation>
    <scope>NUCLEOTIDE SEQUENCE</scope>
</reference>
<dbReference type="PANTHER" id="PTHR30345">
    <property type="entry name" value="RIBOSE-5-PHOSPHATE ISOMERASE B"/>
    <property type="match status" value="1"/>
</dbReference>
<dbReference type="PIRSF" id="PIRSF005384">
    <property type="entry name" value="RpiB_LacA_B"/>
    <property type="match status" value="1"/>
</dbReference>
<dbReference type="EC" id="5.3.1.-" evidence="2"/>
<dbReference type="AlphaFoldDB" id="K1SJ48"/>
<dbReference type="NCBIfam" id="TIGR01120">
    <property type="entry name" value="rpiB"/>
    <property type="match status" value="1"/>
</dbReference>
<dbReference type="InterPro" id="IPR036569">
    <property type="entry name" value="RpiB_LacA_LacB_sf"/>
</dbReference>